<feature type="region of interest" description="Disordered" evidence="1">
    <location>
        <begin position="158"/>
        <end position="179"/>
    </location>
</feature>
<gene>
    <name evidence="2" type="ORF">SAY89_11895</name>
</gene>
<evidence type="ECO:0000256" key="1">
    <source>
        <dbReference type="SAM" id="MobiDB-lite"/>
    </source>
</evidence>
<proteinExistence type="predicted"/>
<dbReference type="AlphaFoldDB" id="A0AAF1C4N5"/>
<reference evidence="2" key="1">
    <citation type="submission" date="2023-11" db="EMBL/GenBank/DDBJ databases">
        <title>Genome sequence of Cyanobacterium aponinum BCRC AL20115.</title>
        <authorList>
            <person name="Chang H.-Y."/>
            <person name="Lin K.-M."/>
            <person name="Hsueh H.-T."/>
            <person name="Chu H.-A."/>
            <person name="Kuo C.-H."/>
        </authorList>
    </citation>
    <scope>NUCLEOTIDE SEQUENCE</scope>
    <source>
        <strain evidence="2">AL20115</strain>
    </source>
</reference>
<accession>A0AAF1C4N5</accession>
<organism evidence="2">
    <name type="scientific">Cyanobacterium aponinum AL20115</name>
    <dbReference type="NCBI Taxonomy" id="3090662"/>
    <lineage>
        <taxon>Bacteria</taxon>
        <taxon>Bacillati</taxon>
        <taxon>Cyanobacteriota</taxon>
        <taxon>Cyanophyceae</taxon>
        <taxon>Oscillatoriophycideae</taxon>
        <taxon>Chroococcales</taxon>
        <taxon>Geminocystaceae</taxon>
        <taxon>Cyanobacterium</taxon>
    </lineage>
</organism>
<dbReference type="EMBL" id="CP138348">
    <property type="protein sequence ID" value="WPF87506.1"/>
    <property type="molecule type" value="Genomic_DNA"/>
</dbReference>
<protein>
    <submittedName>
        <fullName evidence="2">Uncharacterized protein</fullName>
    </submittedName>
</protein>
<dbReference type="RefSeq" id="WP_320001043.1">
    <property type="nucleotide sequence ID" value="NZ_CP138348.1"/>
</dbReference>
<evidence type="ECO:0000313" key="2">
    <source>
        <dbReference type="EMBL" id="WPF87506.1"/>
    </source>
</evidence>
<name>A0AAF1C4N5_9CHRO</name>
<sequence>MTKLLILCILVEKNICIRGDGMARSKSTLIPVLTQAIYVRKEPATNGGFYYHFQAPDYMSAYDLVIPPEMAMSNISDWDTHVGNIKIRISETNMVKMEYAHLDKLERGKVYGLFFASNPQSITNEKGQISAVYEQQVLRAVVALPDNFWEQQEKLVKQTRENTKSSTTTAQTAPVGAGK</sequence>